<dbReference type="InterPro" id="IPR029058">
    <property type="entry name" value="AB_hydrolase_fold"/>
</dbReference>
<dbReference type="Gene3D" id="3.40.50.1820">
    <property type="entry name" value="alpha/beta hydrolase"/>
    <property type="match status" value="1"/>
</dbReference>
<sequence>MFETSTRDTWCPPETFEFRGQEIRHGVVGEGEPVVLLHGTPFSSVVWRRIAPQLARDHRVYYFDLLGYGRSEQQEGQDVSLGVQNLVLTALLDHWGLESPHVVGHDFGGTTALRAHLLDGRDYRSLTLIDPVALSPHGSELVQAARRHEDAFAELPGYVHEAVLRAYIGGALCRSLSEQEMRYYLEPWVGQRGQSAFYRQIAQMDDRYTDEIQDRYGEIRCPVALLWGERDAWVPLATGRALAERMPHAEFGVVPGAGHLVPDDAPEAVVAAVLDSLRRLDR</sequence>
<evidence type="ECO:0000313" key="3">
    <source>
        <dbReference type="Proteomes" id="UP000548304"/>
    </source>
</evidence>
<gene>
    <name evidence="2" type="ORF">FHR84_004316</name>
</gene>
<dbReference type="PANTHER" id="PTHR43689:SF8">
    <property type="entry name" value="ALPHA_BETA-HYDROLASES SUPERFAMILY PROTEIN"/>
    <property type="match status" value="1"/>
</dbReference>
<evidence type="ECO:0000259" key="1">
    <source>
        <dbReference type="Pfam" id="PF00561"/>
    </source>
</evidence>
<organism evidence="2 3">
    <name type="scientific">Actinopolyspora biskrensis</name>
    <dbReference type="NCBI Taxonomy" id="1470178"/>
    <lineage>
        <taxon>Bacteria</taxon>
        <taxon>Bacillati</taxon>
        <taxon>Actinomycetota</taxon>
        <taxon>Actinomycetes</taxon>
        <taxon>Actinopolysporales</taxon>
        <taxon>Actinopolysporaceae</taxon>
        <taxon>Actinopolyspora</taxon>
    </lineage>
</organism>
<accession>A0A852Z111</accession>
<reference evidence="2 3" key="1">
    <citation type="submission" date="2020-07" db="EMBL/GenBank/DDBJ databases">
        <title>Genomic Encyclopedia of Type Strains, Phase III (KMG-III): the genomes of soil and plant-associated and newly described type strains.</title>
        <authorList>
            <person name="Whitman W."/>
        </authorList>
    </citation>
    <scope>NUCLEOTIDE SEQUENCE [LARGE SCALE GENOMIC DNA]</scope>
    <source>
        <strain evidence="2 3">CECT 8576</strain>
    </source>
</reference>
<dbReference type="RefSeq" id="WP_179537247.1">
    <property type="nucleotide sequence ID" value="NZ_JACBYW010000010.1"/>
</dbReference>
<dbReference type="PRINTS" id="PR00111">
    <property type="entry name" value="ABHYDROLASE"/>
</dbReference>
<name>A0A852Z111_9ACTN</name>
<dbReference type="InterPro" id="IPR000073">
    <property type="entry name" value="AB_hydrolase_1"/>
</dbReference>
<dbReference type="SUPFAM" id="SSF53474">
    <property type="entry name" value="alpha/beta-Hydrolases"/>
    <property type="match status" value="1"/>
</dbReference>
<proteinExistence type="predicted"/>
<feature type="domain" description="AB hydrolase-1" evidence="1">
    <location>
        <begin position="33"/>
        <end position="265"/>
    </location>
</feature>
<comment type="caution">
    <text evidence="2">The sequence shown here is derived from an EMBL/GenBank/DDBJ whole genome shotgun (WGS) entry which is preliminary data.</text>
</comment>
<dbReference type="PANTHER" id="PTHR43689">
    <property type="entry name" value="HYDROLASE"/>
    <property type="match status" value="1"/>
</dbReference>
<dbReference type="Pfam" id="PF00561">
    <property type="entry name" value="Abhydrolase_1"/>
    <property type="match status" value="1"/>
</dbReference>
<evidence type="ECO:0000313" key="2">
    <source>
        <dbReference type="EMBL" id="NYH80944.1"/>
    </source>
</evidence>
<protein>
    <submittedName>
        <fullName evidence="2">Pimeloyl-ACP methyl ester carboxylesterase</fullName>
    </submittedName>
</protein>
<dbReference type="EMBL" id="JACBYW010000010">
    <property type="protein sequence ID" value="NYH80944.1"/>
    <property type="molecule type" value="Genomic_DNA"/>
</dbReference>
<dbReference type="AlphaFoldDB" id="A0A852Z111"/>
<dbReference type="GO" id="GO:0003824">
    <property type="term" value="F:catalytic activity"/>
    <property type="evidence" value="ECO:0007669"/>
    <property type="project" value="UniProtKB-ARBA"/>
</dbReference>
<dbReference type="Proteomes" id="UP000548304">
    <property type="component" value="Unassembled WGS sequence"/>
</dbReference>
<keyword evidence="3" id="KW-1185">Reference proteome</keyword>